<feature type="transmembrane region" description="Helical" evidence="1">
    <location>
        <begin position="71"/>
        <end position="90"/>
    </location>
</feature>
<dbReference type="Proteomes" id="UP001596978">
    <property type="component" value="Unassembled WGS sequence"/>
</dbReference>
<dbReference type="EMBL" id="JBHTJH010000004">
    <property type="protein sequence ID" value="MFD0861988.1"/>
    <property type="molecule type" value="Genomic_DNA"/>
</dbReference>
<keyword evidence="1" id="KW-0812">Transmembrane</keyword>
<keyword evidence="1" id="KW-0472">Membrane</keyword>
<feature type="transmembrane region" description="Helical" evidence="1">
    <location>
        <begin position="128"/>
        <end position="149"/>
    </location>
</feature>
<reference evidence="3" key="1">
    <citation type="journal article" date="2019" name="Int. J. Syst. Evol. Microbiol.">
        <title>The Global Catalogue of Microorganisms (GCM) 10K type strain sequencing project: providing services to taxonomists for standard genome sequencing and annotation.</title>
        <authorList>
            <consortium name="The Broad Institute Genomics Platform"/>
            <consortium name="The Broad Institute Genome Sequencing Center for Infectious Disease"/>
            <person name="Wu L."/>
            <person name="Ma J."/>
        </authorList>
    </citation>
    <scope>NUCLEOTIDE SEQUENCE [LARGE SCALE GENOMIC DNA]</scope>
    <source>
        <strain evidence="3">CCUG 62952</strain>
    </source>
</reference>
<dbReference type="RefSeq" id="WP_386406048.1">
    <property type="nucleotide sequence ID" value="NZ_JBHTJH010000004.1"/>
</dbReference>
<feature type="transmembrane region" description="Helical" evidence="1">
    <location>
        <begin position="43"/>
        <end position="65"/>
    </location>
</feature>
<comment type="caution">
    <text evidence="2">The sequence shown here is derived from an EMBL/GenBank/DDBJ whole genome shotgun (WGS) entry which is preliminary data.</text>
</comment>
<name>A0ABW3CW69_9FLAO</name>
<evidence type="ECO:0000313" key="2">
    <source>
        <dbReference type="EMBL" id="MFD0861988.1"/>
    </source>
</evidence>
<sequence length="200" mass="23554">MNIEEMKDIWSQMSDQLEKQKKLTDKLIIEMTKEKFKNRFNAISMYETAGAVICFLMALFVIINFNKLDSWYLSLFGLIVVLFLVILPILSLRSIKRMKTIDIVRNNYRQTIVDFTKRRKSFLLIQKISMASSFILMLVSVPVASKLIGDKDVFLMNGTKWLWYFAIMGIFLFFFSRWVYRCYNGISKSAEEVLKELKDS</sequence>
<keyword evidence="3" id="KW-1185">Reference proteome</keyword>
<organism evidence="2 3">
    <name type="scientific">Sungkyunkwania multivorans</name>
    <dbReference type="NCBI Taxonomy" id="1173618"/>
    <lineage>
        <taxon>Bacteria</taxon>
        <taxon>Pseudomonadati</taxon>
        <taxon>Bacteroidota</taxon>
        <taxon>Flavobacteriia</taxon>
        <taxon>Flavobacteriales</taxon>
        <taxon>Flavobacteriaceae</taxon>
        <taxon>Sungkyunkwania</taxon>
    </lineage>
</organism>
<protein>
    <submittedName>
        <fullName evidence="2">Uncharacterized protein</fullName>
    </submittedName>
</protein>
<accession>A0ABW3CW69</accession>
<evidence type="ECO:0000256" key="1">
    <source>
        <dbReference type="SAM" id="Phobius"/>
    </source>
</evidence>
<gene>
    <name evidence="2" type="ORF">ACFQ1M_07200</name>
</gene>
<feature type="transmembrane region" description="Helical" evidence="1">
    <location>
        <begin position="161"/>
        <end position="180"/>
    </location>
</feature>
<keyword evidence="1" id="KW-1133">Transmembrane helix</keyword>
<evidence type="ECO:0000313" key="3">
    <source>
        <dbReference type="Proteomes" id="UP001596978"/>
    </source>
</evidence>
<proteinExistence type="predicted"/>